<gene>
    <name evidence="2" type="ORF">SAMN02982917_2401</name>
</gene>
<keyword evidence="1" id="KW-1133">Transmembrane helix</keyword>
<feature type="transmembrane region" description="Helical" evidence="1">
    <location>
        <begin position="70"/>
        <end position="92"/>
    </location>
</feature>
<feature type="transmembrane region" description="Helical" evidence="1">
    <location>
        <begin position="199"/>
        <end position="215"/>
    </location>
</feature>
<feature type="transmembrane region" description="Helical" evidence="1">
    <location>
        <begin position="44"/>
        <end position="64"/>
    </location>
</feature>
<accession>A0A1X7F9L1</accession>
<feature type="transmembrane region" description="Helical" evidence="1">
    <location>
        <begin position="276"/>
        <end position="301"/>
    </location>
</feature>
<dbReference type="PIRSF" id="PIRSF038991">
    <property type="entry name" value="Protein_AbrB"/>
    <property type="match status" value="1"/>
</dbReference>
<keyword evidence="1" id="KW-0472">Membrane</keyword>
<organism evidence="2 3">
    <name type="scientific">Azospirillum oryzae</name>
    <dbReference type="NCBI Taxonomy" id="286727"/>
    <lineage>
        <taxon>Bacteria</taxon>
        <taxon>Pseudomonadati</taxon>
        <taxon>Pseudomonadota</taxon>
        <taxon>Alphaproteobacteria</taxon>
        <taxon>Rhodospirillales</taxon>
        <taxon>Azospirillaceae</taxon>
        <taxon>Azospirillum</taxon>
    </lineage>
</organism>
<evidence type="ECO:0000256" key="1">
    <source>
        <dbReference type="SAM" id="Phobius"/>
    </source>
</evidence>
<evidence type="ECO:0000313" key="2">
    <source>
        <dbReference type="EMBL" id="SMF48675.1"/>
    </source>
</evidence>
<dbReference type="InterPro" id="IPR007820">
    <property type="entry name" value="AbrB_fam"/>
</dbReference>
<dbReference type="PANTHER" id="PTHR38457">
    <property type="entry name" value="REGULATOR ABRB-RELATED"/>
    <property type="match status" value="1"/>
</dbReference>
<protein>
    <recommendedName>
        <fullName evidence="4">AbrB family transcriptional regulator</fullName>
    </recommendedName>
</protein>
<name>A0A1X7F9L1_9PROT</name>
<dbReference type="GO" id="GO:0010468">
    <property type="term" value="P:regulation of gene expression"/>
    <property type="evidence" value="ECO:0007669"/>
    <property type="project" value="InterPro"/>
</dbReference>
<dbReference type="STRING" id="286727.SAMN02982917_2401"/>
<dbReference type="EMBL" id="FXAK01000005">
    <property type="protein sequence ID" value="SMF48675.1"/>
    <property type="molecule type" value="Genomic_DNA"/>
</dbReference>
<evidence type="ECO:0008006" key="4">
    <source>
        <dbReference type="Google" id="ProtNLM"/>
    </source>
</evidence>
<feature type="transmembrane region" description="Helical" evidence="1">
    <location>
        <begin position="131"/>
        <end position="149"/>
    </location>
</feature>
<dbReference type="AlphaFoldDB" id="A0A1X7F9L1"/>
<feature type="transmembrane region" description="Helical" evidence="1">
    <location>
        <begin position="222"/>
        <end position="240"/>
    </location>
</feature>
<dbReference type="InterPro" id="IPR017516">
    <property type="entry name" value="AbrB_dup"/>
</dbReference>
<evidence type="ECO:0000313" key="3">
    <source>
        <dbReference type="Proteomes" id="UP000192936"/>
    </source>
</evidence>
<dbReference type="RefSeq" id="WP_244560629.1">
    <property type="nucleotide sequence ID" value="NZ_FXAK01000005.1"/>
</dbReference>
<keyword evidence="1" id="KW-0812">Transmembrane</keyword>
<sequence length="360" mass="36753">MVGTRDGAEGGWPKLRARTMAQWAGLLALSAAVTLGLEAVGLPAAWLIGPMIGAIALGVGGASIRVPPSGFTMAQAIIGCLVAHAVTSSILLSIARNWPLMLGTVGLTVVVSGIVGWLFVRYGSLPGTTAAWGVSPGAAAAMVAMAGEYGADARLVAVMQYLRVVLVVLSASLVTHALTAAPDGGALPVAPVEALDLRGLAATLLVAGLGGWIGQRFRIPSGALLVPMVLGALVQAGAGVTLQLPHLLLTVTYTVIGWSIGLRFTREVLRHAMRAVPQMLLSTGLMIALCSLSAWVLVTLLPTDPLTAFLATSPGGLDSVVVIALGTGVDLPLVLALQTLRLFVVVLSGPPLARLIARYA</sequence>
<feature type="transmembrane region" description="Helical" evidence="1">
    <location>
        <begin position="321"/>
        <end position="344"/>
    </location>
</feature>
<feature type="transmembrane region" description="Helical" evidence="1">
    <location>
        <begin position="20"/>
        <end position="37"/>
    </location>
</feature>
<dbReference type="PANTHER" id="PTHR38457:SF1">
    <property type="entry name" value="REGULATOR ABRB-RELATED"/>
    <property type="match status" value="1"/>
</dbReference>
<dbReference type="GO" id="GO:0016020">
    <property type="term" value="C:membrane"/>
    <property type="evidence" value="ECO:0007669"/>
    <property type="project" value="InterPro"/>
</dbReference>
<dbReference type="NCBIfam" id="TIGR03082">
    <property type="entry name" value="Gneg_AbrB_dup"/>
    <property type="match status" value="2"/>
</dbReference>
<dbReference type="Proteomes" id="UP000192936">
    <property type="component" value="Unassembled WGS sequence"/>
</dbReference>
<feature type="transmembrane region" description="Helical" evidence="1">
    <location>
        <begin position="246"/>
        <end position="264"/>
    </location>
</feature>
<feature type="transmembrane region" description="Helical" evidence="1">
    <location>
        <begin position="99"/>
        <end position="119"/>
    </location>
</feature>
<reference evidence="2 3" key="1">
    <citation type="submission" date="2017-04" db="EMBL/GenBank/DDBJ databases">
        <authorList>
            <person name="Afonso C.L."/>
            <person name="Miller P.J."/>
            <person name="Scott M.A."/>
            <person name="Spackman E."/>
            <person name="Goraichik I."/>
            <person name="Dimitrov K.M."/>
            <person name="Suarez D.L."/>
            <person name="Swayne D.E."/>
        </authorList>
    </citation>
    <scope>NUCLEOTIDE SEQUENCE [LARGE SCALE GENOMIC DNA]</scope>
    <source>
        <strain evidence="2 3">A2P</strain>
    </source>
</reference>
<feature type="transmembrane region" description="Helical" evidence="1">
    <location>
        <begin position="161"/>
        <end position="179"/>
    </location>
</feature>
<proteinExistence type="predicted"/>
<dbReference type="Pfam" id="PF05145">
    <property type="entry name" value="AbrB"/>
    <property type="match status" value="1"/>
</dbReference>